<dbReference type="PANTHER" id="PTHR10060:SF15">
    <property type="entry name" value="DEOXYRIBONUCLEASE TATDN1"/>
    <property type="match status" value="1"/>
</dbReference>
<dbReference type="GO" id="GO:0008296">
    <property type="term" value="F:3'-5'-DNA exonuclease activity"/>
    <property type="evidence" value="ECO:0007669"/>
    <property type="project" value="EnsemblFungi"/>
</dbReference>
<evidence type="ECO:0000256" key="4">
    <source>
        <dbReference type="ARBA" id="ARBA00022801"/>
    </source>
</evidence>
<dbReference type="Proteomes" id="UP000029867">
    <property type="component" value="Unassembled WGS sequence"/>
</dbReference>
<dbReference type="GO" id="GO:0006309">
    <property type="term" value="P:apoptotic DNA fragmentation"/>
    <property type="evidence" value="ECO:0007669"/>
    <property type="project" value="EnsemblFungi"/>
</dbReference>
<evidence type="ECO:0000256" key="1">
    <source>
        <dbReference type="ARBA" id="ARBA00009275"/>
    </source>
</evidence>
<dbReference type="VEuPathDB" id="FungiDB:C5L36_0A00190"/>
<dbReference type="HOGENOM" id="CLU_031506_1_0_1"/>
<dbReference type="GO" id="GO:0004519">
    <property type="term" value="F:endonuclease activity"/>
    <property type="evidence" value="ECO:0007669"/>
    <property type="project" value="EnsemblFungi"/>
</dbReference>
<dbReference type="Pfam" id="PF01026">
    <property type="entry name" value="TatD_DNase"/>
    <property type="match status" value="1"/>
</dbReference>
<keyword evidence="3" id="KW-0479">Metal-binding</keyword>
<keyword evidence="2" id="KW-0540">Nuclease</keyword>
<accession>A0A099NV52</accession>
<dbReference type="GO" id="GO:0005829">
    <property type="term" value="C:cytosol"/>
    <property type="evidence" value="ECO:0007669"/>
    <property type="project" value="TreeGrafter"/>
</dbReference>
<dbReference type="InterPro" id="IPR032466">
    <property type="entry name" value="Metal_Hydrolase"/>
</dbReference>
<dbReference type="Gene3D" id="3.20.20.140">
    <property type="entry name" value="Metal-dependent hydrolases"/>
    <property type="match status" value="1"/>
</dbReference>
<evidence type="ECO:0000256" key="2">
    <source>
        <dbReference type="ARBA" id="ARBA00022722"/>
    </source>
</evidence>
<dbReference type="PANTHER" id="PTHR10060">
    <property type="entry name" value="TATD FAMILY DEOXYRIBONUCLEASE"/>
    <property type="match status" value="1"/>
</dbReference>
<dbReference type="GO" id="GO:0034599">
    <property type="term" value="P:cellular response to oxidative stress"/>
    <property type="evidence" value="ECO:0007669"/>
    <property type="project" value="EnsemblFungi"/>
</dbReference>
<evidence type="ECO:0000313" key="5">
    <source>
        <dbReference type="EMBL" id="KGK36465.1"/>
    </source>
</evidence>
<dbReference type="eggNOG" id="KOG3020">
    <property type="taxonomic scope" value="Eukaryota"/>
</dbReference>
<dbReference type="AlphaFoldDB" id="A0A099NV52"/>
<dbReference type="CDD" id="cd01310">
    <property type="entry name" value="TatD_DNAse"/>
    <property type="match status" value="1"/>
</dbReference>
<keyword evidence="4" id="KW-0378">Hydrolase</keyword>
<protein>
    <submittedName>
        <fullName evidence="5">Uncharacterized protein</fullName>
    </submittedName>
</protein>
<organism evidence="5 6">
    <name type="scientific">Pichia kudriavzevii</name>
    <name type="common">Yeast</name>
    <name type="synonym">Issatchenkia orientalis</name>
    <dbReference type="NCBI Taxonomy" id="4909"/>
    <lineage>
        <taxon>Eukaryota</taxon>
        <taxon>Fungi</taxon>
        <taxon>Dikarya</taxon>
        <taxon>Ascomycota</taxon>
        <taxon>Saccharomycotina</taxon>
        <taxon>Pichiomycetes</taxon>
        <taxon>Pichiales</taxon>
        <taxon>Pichiaceae</taxon>
        <taxon>Pichia</taxon>
    </lineage>
</organism>
<dbReference type="SUPFAM" id="SSF51556">
    <property type="entry name" value="Metallo-dependent hydrolases"/>
    <property type="match status" value="1"/>
</dbReference>
<comment type="similarity">
    <text evidence="1">Belongs to the metallo-dependent hydrolases superfamily. TatD-type hydrolase family.</text>
</comment>
<dbReference type="GO" id="GO:0046872">
    <property type="term" value="F:metal ion binding"/>
    <property type="evidence" value="ECO:0007669"/>
    <property type="project" value="UniProtKB-KW"/>
</dbReference>
<proteinExistence type="inferred from homology"/>
<dbReference type="EMBL" id="JQFK01000068">
    <property type="protein sequence ID" value="KGK36465.1"/>
    <property type="molecule type" value="Genomic_DNA"/>
</dbReference>
<dbReference type="InterPro" id="IPR050891">
    <property type="entry name" value="TatD-type_Hydrolase"/>
</dbReference>
<sequence>MHSVRNKLKIPRYYDVGVNIRDAMFSGIYHGRQHHRNDTIDVLKKAYKHHVKNILLTGSSLEESRKTMEIIQSLQNLEGIPNLKSTIGVHPCTVMEFEENGQDPSKHLENLKQLLEYGIELDLVRAFGEIGLDYDRLHYTPMDKQLLYFEKQLHLATNFNLPLFLHMRNSIDDFIKTLYPFLSNKLLPNENLLVHSFTGNKEELEKLLNLEARTGYRIFISINGAGLRDSSTLDIINKIPLDRLMIETDSPWCEVKKTHPSYKYLQKSPNMFYPDDDENYELVTEKPEIKDLLTKFSQNKKNPKGSNITLFEFLPIPIVKSDKFDNFKYTHLFVDSPLIKSRNEPCLIGLVAQVICQLRDESPEDIIDACYNNSMLVFT</sequence>
<dbReference type="InterPro" id="IPR001130">
    <property type="entry name" value="TatD-like"/>
</dbReference>
<comment type="caution">
    <text evidence="5">The sequence shown here is derived from an EMBL/GenBank/DDBJ whole genome shotgun (WGS) entry which is preliminary data.</text>
</comment>
<gene>
    <name evidence="5" type="ORF">JL09_g4382</name>
</gene>
<evidence type="ECO:0000313" key="6">
    <source>
        <dbReference type="Proteomes" id="UP000029867"/>
    </source>
</evidence>
<name>A0A099NV52_PICKU</name>
<evidence type="ECO:0000256" key="3">
    <source>
        <dbReference type="ARBA" id="ARBA00022723"/>
    </source>
</evidence>
<reference evidence="6" key="1">
    <citation type="journal article" date="2014" name="Microb. Cell Fact.">
        <title>Exploiting Issatchenkia orientalis SD108 for succinic acid production.</title>
        <authorList>
            <person name="Xiao H."/>
            <person name="Shao Z."/>
            <person name="Jiang Y."/>
            <person name="Dole S."/>
            <person name="Zhao H."/>
        </authorList>
    </citation>
    <scope>NUCLEOTIDE SEQUENCE [LARGE SCALE GENOMIC DNA]</scope>
    <source>
        <strain evidence="6">SD108</strain>
    </source>
</reference>